<gene>
    <name evidence="2" type="ORF">RHSIM_Rhsim13G0214500</name>
</gene>
<dbReference type="InterPro" id="IPR001810">
    <property type="entry name" value="F-box_dom"/>
</dbReference>
<dbReference type="Proteomes" id="UP000626092">
    <property type="component" value="Unassembled WGS sequence"/>
</dbReference>
<name>A0A834L5C5_RHOSS</name>
<dbReference type="Pfam" id="PF12937">
    <property type="entry name" value="F-box-like"/>
    <property type="match status" value="2"/>
</dbReference>
<dbReference type="PANTHER" id="PTHR31215">
    <property type="entry name" value="OS05G0510400 PROTEIN-RELATED"/>
    <property type="match status" value="1"/>
</dbReference>
<dbReference type="SUPFAM" id="SSF81383">
    <property type="entry name" value="F-box domain"/>
    <property type="match status" value="2"/>
</dbReference>
<dbReference type="AlphaFoldDB" id="A0A834L5C5"/>
<protein>
    <recommendedName>
        <fullName evidence="1">F-box domain-containing protein</fullName>
    </recommendedName>
</protein>
<feature type="domain" description="F-box" evidence="1">
    <location>
        <begin position="444"/>
        <end position="498"/>
    </location>
</feature>
<evidence type="ECO:0000259" key="1">
    <source>
        <dbReference type="PROSITE" id="PS50181"/>
    </source>
</evidence>
<comment type="caution">
    <text evidence="2">The sequence shown here is derived from an EMBL/GenBank/DDBJ whole genome shotgun (WGS) entry which is preliminary data.</text>
</comment>
<accession>A0A834L5C5</accession>
<reference evidence="2" key="1">
    <citation type="submission" date="2019-11" db="EMBL/GenBank/DDBJ databases">
        <authorList>
            <person name="Liu Y."/>
            <person name="Hou J."/>
            <person name="Li T.-Q."/>
            <person name="Guan C.-H."/>
            <person name="Wu X."/>
            <person name="Wu H.-Z."/>
            <person name="Ling F."/>
            <person name="Zhang R."/>
            <person name="Shi X.-G."/>
            <person name="Ren J.-P."/>
            <person name="Chen E.-F."/>
            <person name="Sun J.-M."/>
        </authorList>
    </citation>
    <scope>NUCLEOTIDE SEQUENCE</scope>
    <source>
        <strain evidence="2">Adult_tree_wgs_1</strain>
        <tissue evidence="2">Leaves</tissue>
    </source>
</reference>
<dbReference type="InterPro" id="IPR044809">
    <property type="entry name" value="AUF1-like"/>
</dbReference>
<dbReference type="OrthoDB" id="812961at2759"/>
<dbReference type="InterPro" id="IPR036047">
    <property type="entry name" value="F-box-like_dom_sf"/>
</dbReference>
<evidence type="ECO:0000313" key="2">
    <source>
        <dbReference type="EMBL" id="KAF7121313.1"/>
    </source>
</evidence>
<proteinExistence type="predicted"/>
<evidence type="ECO:0000313" key="3">
    <source>
        <dbReference type="Proteomes" id="UP000626092"/>
    </source>
</evidence>
<dbReference type="Gene3D" id="1.20.1280.50">
    <property type="match status" value="2"/>
</dbReference>
<dbReference type="PROSITE" id="PS50181">
    <property type="entry name" value="FBOX"/>
    <property type="match status" value="2"/>
</dbReference>
<sequence length="746" mass="85096">MENRAAKKKKKKEEEEEAENQFQRLPDDVVLNIFDKLSDIQCLCRCFLVSKRFACLIPLVQTVSIESKTWNSKYDFKTVPWNSKYDHGGTFPLGDLSESLITGLVFRPLRELHNRSLFPSSPRDVSIVMFHARLTHIRALNIELPSAFIGNNDSVFKWGAKFTPNLDSVTFLYASSLSKMIEEEEEEENGITNRERNRRVFISIECIKDAVLWLGILGFVTSVSPKPTMLQRVTITDSKKKGAKLCLSGEKLAECRNTFRMHSLSNMGSSWTLENMRVGYVPVLQLPMSKYVMKGVTIVNYKMFAGDDYEVYKAMVDAFAEEQDVFSEAVVQIQEKHKDCMTKVLNWLNFERVIRPARGESWRKKCVKIRTVPVLELPMSGYVMKWVAFAYKFFADEDSEVKTAMVNAFAAEQGVFSEAAVQILKNHNGLLHFLVINVRNGAAAYRFQRLPDDVVLNIFDKLSDIQCLCRCFHVSKRFACLIPLVQTVSIESKTWNSKYDFNTVPWNSKYDHGGTFPLGALSESLITNLVFRPLRELHNHSLLPTSPRDVSIVVFHARLKHVRALNIELPSAFVGNSDSVFKWGAKFTPNLDSVTERNRRVFIAIECIKDAVLWLGILTFVTDVSHSPTMLQRVTITDSKKKGVKLCLSGEKLAECRNLFNMLSLTDMGRSWTLENMKVGYVPVLQLPVSEYVMKGLTIVNYKMFADDDYEPYKAMVDAFAEEQDVFSEAVVQILERHKGCMTNVL</sequence>
<dbReference type="SMART" id="SM00256">
    <property type="entry name" value="FBOX"/>
    <property type="match status" value="2"/>
</dbReference>
<dbReference type="EMBL" id="WJXA01000013">
    <property type="protein sequence ID" value="KAF7121313.1"/>
    <property type="molecule type" value="Genomic_DNA"/>
</dbReference>
<keyword evidence="3" id="KW-1185">Reference proteome</keyword>
<organism evidence="2 3">
    <name type="scientific">Rhododendron simsii</name>
    <name type="common">Sims's rhododendron</name>
    <dbReference type="NCBI Taxonomy" id="118357"/>
    <lineage>
        <taxon>Eukaryota</taxon>
        <taxon>Viridiplantae</taxon>
        <taxon>Streptophyta</taxon>
        <taxon>Embryophyta</taxon>
        <taxon>Tracheophyta</taxon>
        <taxon>Spermatophyta</taxon>
        <taxon>Magnoliopsida</taxon>
        <taxon>eudicotyledons</taxon>
        <taxon>Gunneridae</taxon>
        <taxon>Pentapetalae</taxon>
        <taxon>asterids</taxon>
        <taxon>Ericales</taxon>
        <taxon>Ericaceae</taxon>
        <taxon>Ericoideae</taxon>
        <taxon>Rhodoreae</taxon>
        <taxon>Rhododendron</taxon>
    </lineage>
</organism>
<feature type="domain" description="F-box" evidence="1">
    <location>
        <begin position="19"/>
        <end position="73"/>
    </location>
</feature>